<reference evidence="3 4" key="1">
    <citation type="submission" date="2018-01" db="EMBL/GenBank/DDBJ databases">
        <title>Halomonas endophytica sp. nov., isolated from storage liquid in the stems of Populus euphratica.</title>
        <authorList>
            <person name="Chen C."/>
        </authorList>
    </citation>
    <scope>NUCLEOTIDE SEQUENCE [LARGE SCALE GENOMIC DNA]</scope>
    <source>
        <strain evidence="3 4">MC28</strain>
    </source>
</reference>
<feature type="region of interest" description="Disordered" evidence="1">
    <location>
        <begin position="24"/>
        <end position="44"/>
    </location>
</feature>
<gene>
    <name evidence="3" type="ORF">C1H69_22720</name>
</gene>
<evidence type="ECO:0008006" key="5">
    <source>
        <dbReference type="Google" id="ProtNLM"/>
    </source>
</evidence>
<keyword evidence="4" id="KW-1185">Reference proteome</keyword>
<dbReference type="RefSeq" id="WP_102655662.1">
    <property type="nucleotide sequence ID" value="NZ_PNRF01000049.1"/>
</dbReference>
<accession>A0A2N7TUS0</accession>
<feature type="signal peptide" evidence="2">
    <location>
        <begin position="1"/>
        <end position="25"/>
    </location>
</feature>
<dbReference type="Proteomes" id="UP000235803">
    <property type="component" value="Unassembled WGS sequence"/>
</dbReference>
<dbReference type="AlphaFoldDB" id="A0A2N7TUS0"/>
<evidence type="ECO:0000313" key="3">
    <source>
        <dbReference type="EMBL" id="PMR71898.1"/>
    </source>
</evidence>
<keyword evidence="2" id="KW-0732">Signal</keyword>
<evidence type="ECO:0000256" key="1">
    <source>
        <dbReference type="SAM" id="MobiDB-lite"/>
    </source>
</evidence>
<dbReference type="EMBL" id="PNRF01000049">
    <property type="protein sequence ID" value="PMR71898.1"/>
    <property type="molecule type" value="Genomic_DNA"/>
</dbReference>
<protein>
    <recommendedName>
        <fullName evidence="5">DUF1318 domain-containing protein</fullName>
    </recommendedName>
</protein>
<evidence type="ECO:0000256" key="2">
    <source>
        <dbReference type="SAM" id="SignalP"/>
    </source>
</evidence>
<comment type="caution">
    <text evidence="3">The sequence shown here is derived from an EMBL/GenBank/DDBJ whole genome shotgun (WGS) entry which is preliminary data.</text>
</comment>
<sequence length="102" mass="10843">MKMVAGMLGMALPVALALTFSQAHGAPEEAEQRAQQAPSAGQLQREIQQQTLVRSLGDGIAAHVGREPDQPYEVIDGGMPLPRELCEHAATGCHSAAQETQR</sequence>
<feature type="chain" id="PRO_5014834600" description="DUF1318 domain-containing protein" evidence="2">
    <location>
        <begin position="26"/>
        <end position="102"/>
    </location>
</feature>
<organism evidence="3 4">
    <name type="scientific">Billgrantia endophytica</name>
    <dbReference type="NCBI Taxonomy" id="2033802"/>
    <lineage>
        <taxon>Bacteria</taxon>
        <taxon>Pseudomonadati</taxon>
        <taxon>Pseudomonadota</taxon>
        <taxon>Gammaproteobacteria</taxon>
        <taxon>Oceanospirillales</taxon>
        <taxon>Halomonadaceae</taxon>
        <taxon>Billgrantia</taxon>
    </lineage>
</organism>
<name>A0A2N7TUS0_9GAMM</name>
<proteinExistence type="predicted"/>
<evidence type="ECO:0000313" key="4">
    <source>
        <dbReference type="Proteomes" id="UP000235803"/>
    </source>
</evidence>